<keyword evidence="1" id="KW-1133">Transmembrane helix</keyword>
<reference evidence="2 3" key="1">
    <citation type="journal article" date="2023" name="Sci. Data">
        <title>Genome assembly of the Korean intertidal mud-creeper Batillaria attramentaria.</title>
        <authorList>
            <person name="Patra A.K."/>
            <person name="Ho P.T."/>
            <person name="Jun S."/>
            <person name="Lee S.J."/>
            <person name="Kim Y."/>
            <person name="Won Y.J."/>
        </authorList>
    </citation>
    <scope>NUCLEOTIDE SEQUENCE [LARGE SCALE GENOMIC DNA]</scope>
    <source>
        <strain evidence="2">Wonlab-2016</strain>
    </source>
</reference>
<proteinExistence type="predicted"/>
<comment type="caution">
    <text evidence="2">The sequence shown here is derived from an EMBL/GenBank/DDBJ whole genome shotgun (WGS) entry which is preliminary data.</text>
</comment>
<dbReference type="EMBL" id="JACVVK020000738">
    <property type="protein sequence ID" value="KAK7450677.1"/>
    <property type="molecule type" value="Genomic_DNA"/>
</dbReference>
<keyword evidence="3" id="KW-1185">Reference proteome</keyword>
<gene>
    <name evidence="2" type="ORF">BaRGS_00039922</name>
</gene>
<dbReference type="Proteomes" id="UP001519460">
    <property type="component" value="Unassembled WGS sequence"/>
</dbReference>
<name>A0ABD0J213_9CAEN</name>
<evidence type="ECO:0000313" key="3">
    <source>
        <dbReference type="Proteomes" id="UP001519460"/>
    </source>
</evidence>
<organism evidence="2 3">
    <name type="scientific">Batillaria attramentaria</name>
    <dbReference type="NCBI Taxonomy" id="370345"/>
    <lineage>
        <taxon>Eukaryota</taxon>
        <taxon>Metazoa</taxon>
        <taxon>Spiralia</taxon>
        <taxon>Lophotrochozoa</taxon>
        <taxon>Mollusca</taxon>
        <taxon>Gastropoda</taxon>
        <taxon>Caenogastropoda</taxon>
        <taxon>Sorbeoconcha</taxon>
        <taxon>Cerithioidea</taxon>
        <taxon>Batillariidae</taxon>
        <taxon>Batillaria</taxon>
    </lineage>
</organism>
<dbReference type="AlphaFoldDB" id="A0ABD0J213"/>
<sequence length="138" mass="15366">MCRVYWILSVTTAGWVCHVYWILSVTTAGWVCVVFTGYCRWRQRTGYVSCLLDIVSDDSGLGMSCVLDIVGDDTLSGLGMCRVYWILSVATADWRVGYVSCLLDIVGDDSELGMCRVYWILSVTPASWVCVVSTGFCR</sequence>
<evidence type="ECO:0000313" key="2">
    <source>
        <dbReference type="EMBL" id="KAK7450677.1"/>
    </source>
</evidence>
<feature type="transmembrane region" description="Helical" evidence="1">
    <location>
        <begin position="20"/>
        <end position="39"/>
    </location>
</feature>
<accession>A0ABD0J213</accession>
<keyword evidence="1" id="KW-0472">Membrane</keyword>
<protein>
    <submittedName>
        <fullName evidence="2">Uncharacterized protein</fullName>
    </submittedName>
</protein>
<evidence type="ECO:0000256" key="1">
    <source>
        <dbReference type="SAM" id="Phobius"/>
    </source>
</evidence>
<keyword evidence="1" id="KW-0812">Transmembrane</keyword>